<keyword evidence="6" id="KW-0963">Cytoplasm</keyword>
<dbReference type="SFLD" id="SFLDG01129">
    <property type="entry name" value="C1.5:_HAD__Beta-PGM__Phosphata"/>
    <property type="match status" value="1"/>
</dbReference>
<dbReference type="Gene3D" id="1.10.720.60">
    <property type="match status" value="1"/>
</dbReference>
<dbReference type="CDD" id="cd01629">
    <property type="entry name" value="HAD_EP"/>
    <property type="match status" value="1"/>
</dbReference>
<comment type="caution">
    <text evidence="7">The sequence shown here is derived from an EMBL/GenBank/DDBJ whole genome shotgun (WGS) entry which is preliminary data.</text>
</comment>
<comment type="subunit">
    <text evidence="6">Monomer.</text>
</comment>
<dbReference type="HAMAP" id="MF_03117">
    <property type="entry name" value="Salvage_MtnC_euk"/>
    <property type="match status" value="1"/>
</dbReference>
<dbReference type="NCBIfam" id="TIGR01691">
    <property type="entry name" value="enolase-ppase"/>
    <property type="match status" value="1"/>
</dbReference>
<comment type="cofactor">
    <cofactor evidence="6">
        <name>Mg(2+)</name>
        <dbReference type="ChEBI" id="CHEBI:18420"/>
    </cofactor>
    <text evidence="6">Binds 1 Mg(2+) ion per subunit.</text>
</comment>
<keyword evidence="2 6" id="KW-0479">Metal-binding</keyword>
<dbReference type="SFLD" id="SFLDG01133">
    <property type="entry name" value="C1.5.4:_Enolase-phosphatase_Li"/>
    <property type="match status" value="1"/>
</dbReference>
<feature type="binding site" evidence="6">
    <location>
        <position position="14"/>
    </location>
    <ligand>
        <name>Mg(2+)</name>
        <dbReference type="ChEBI" id="CHEBI:18420"/>
    </ligand>
</feature>
<evidence type="ECO:0000313" key="7">
    <source>
        <dbReference type="EMBL" id="VUC26485.1"/>
    </source>
</evidence>
<dbReference type="PANTHER" id="PTHR20371:SF1">
    <property type="entry name" value="ENOLASE-PHOSPHATASE E1"/>
    <property type="match status" value="1"/>
</dbReference>
<dbReference type="Pfam" id="PF00702">
    <property type="entry name" value="Hydrolase"/>
    <property type="match status" value="1"/>
</dbReference>
<keyword evidence="6" id="KW-0539">Nucleus</keyword>
<feature type="binding site" evidence="6">
    <location>
        <position position="191"/>
    </location>
    <ligand>
        <name>Mg(2+)</name>
        <dbReference type="ChEBI" id="CHEBI:18420"/>
    </ligand>
</feature>
<proteinExistence type="inferred from homology"/>
<reference evidence="7 8" key="1">
    <citation type="submission" date="2019-06" db="EMBL/GenBank/DDBJ databases">
        <authorList>
            <person name="Broberg M."/>
        </authorList>
    </citation>
    <scope>NUCLEOTIDE SEQUENCE [LARGE SCALE GENOMIC DNA]</scope>
</reference>
<dbReference type="InterPro" id="IPR027511">
    <property type="entry name" value="ENOPH1_eukaryotes"/>
</dbReference>
<dbReference type="InterPro" id="IPR023943">
    <property type="entry name" value="Enolase-ppase_E1"/>
</dbReference>
<feature type="binding site" evidence="6">
    <location>
        <begin position="128"/>
        <end position="129"/>
    </location>
    <ligand>
        <name>substrate</name>
    </ligand>
</feature>
<comment type="pathway">
    <text evidence="6">Amino-acid biosynthesis; L-methionine biosynthesis via salvage pathway; L-methionine from S-methyl-5-thio-alpha-D-ribose 1-phosphate: step 4/6.</text>
</comment>
<comment type="function">
    <text evidence="6">Bifunctional enzyme that catalyzes the enolization of 2,3-diketo-5-methylthiopentyl-1-phosphate (DK-MTP-1-P) into the intermediate 2-hydroxy-3-keto-5-methylthiopentenyl-1-phosphate (HK-MTPenyl-1-P), which is then dephosphorylated to form the acireductone 1,2-dihydroxy-3-keto-5-methylthiopentene (DHK-MTPene).</text>
</comment>
<feature type="binding site" evidence="6">
    <location>
        <position position="165"/>
    </location>
    <ligand>
        <name>substrate</name>
    </ligand>
</feature>
<dbReference type="PANTHER" id="PTHR20371">
    <property type="entry name" value="ENOLASE-PHOSPHATASE E1"/>
    <property type="match status" value="1"/>
</dbReference>
<keyword evidence="1 6" id="KW-0028">Amino-acid biosynthesis</keyword>
<dbReference type="InterPro" id="IPR023214">
    <property type="entry name" value="HAD_sf"/>
</dbReference>
<comment type="similarity">
    <text evidence="6">Belongs to the HAD-like hydrolase superfamily. MasA/MtnC family.</text>
</comment>
<dbReference type="SUPFAM" id="SSF56784">
    <property type="entry name" value="HAD-like"/>
    <property type="match status" value="1"/>
</dbReference>
<evidence type="ECO:0000256" key="2">
    <source>
        <dbReference type="ARBA" id="ARBA00022723"/>
    </source>
</evidence>
<comment type="catalytic activity">
    <reaction evidence="6">
        <text>5-methylsulfanyl-2,3-dioxopentyl phosphate + H2O = 1,2-dihydroxy-5-(methylsulfanyl)pent-1-en-3-one + phosphate</text>
        <dbReference type="Rhea" id="RHEA:21700"/>
        <dbReference type="ChEBI" id="CHEBI:15377"/>
        <dbReference type="ChEBI" id="CHEBI:43474"/>
        <dbReference type="ChEBI" id="CHEBI:49252"/>
        <dbReference type="ChEBI" id="CHEBI:58828"/>
        <dbReference type="EC" id="3.1.3.77"/>
    </reaction>
</comment>
<protein>
    <recommendedName>
        <fullName evidence="6">Enolase-phosphatase E1</fullName>
        <ecNumber evidence="6">3.1.3.77</ecNumber>
    </recommendedName>
    <alternativeName>
        <fullName evidence="6">2,3-diketo-5-methylthio-1-phosphopentane phosphatase</fullName>
    </alternativeName>
</protein>
<evidence type="ECO:0000256" key="3">
    <source>
        <dbReference type="ARBA" id="ARBA00022801"/>
    </source>
</evidence>
<evidence type="ECO:0000256" key="6">
    <source>
        <dbReference type="HAMAP-Rule" id="MF_03117"/>
    </source>
</evidence>
<accession>A0ABY6U7A6</accession>
<dbReference type="Proteomes" id="UP000766486">
    <property type="component" value="Unassembled WGS sequence"/>
</dbReference>
<gene>
    <name evidence="6" type="primary">UTR4</name>
    <name evidence="7" type="ORF">CLO192961_LOCUS190652</name>
</gene>
<evidence type="ECO:0000256" key="1">
    <source>
        <dbReference type="ARBA" id="ARBA00022605"/>
    </source>
</evidence>
<sequence>MATGFADFDVLLLDIEGTVCPISFVKDVLFPYAVNALPELLDEKWDDADLVQYRNAFPEEYRNDRAAFEAHFRDLVTRDVKVSYLKALQGYIWKAGYASGEIKAPLFPDVAPFMNEVHANGRKIMIYSSGSVPAQKLLFGHTNAQPSNLQPLISDWFDTVNAGLKVNVASYEAILTSHPDVAPGRWLFLSDNLQEVEAARGAGMQSVPVVRPGNAPLPDEHPLTKVAVEQFRLASS</sequence>
<feature type="binding site" evidence="6">
    <location>
        <position position="16"/>
    </location>
    <ligand>
        <name>Mg(2+)</name>
        <dbReference type="ChEBI" id="CHEBI:18420"/>
    </ligand>
</feature>
<comment type="subcellular location">
    <subcellularLocation>
        <location evidence="6">Cytoplasm</location>
    </subcellularLocation>
    <subcellularLocation>
        <location evidence="6">Nucleus</location>
    </subcellularLocation>
</comment>
<dbReference type="EMBL" id="CABFNS010000750">
    <property type="protein sequence ID" value="VUC26485.1"/>
    <property type="molecule type" value="Genomic_DNA"/>
</dbReference>
<evidence type="ECO:0000313" key="8">
    <source>
        <dbReference type="Proteomes" id="UP000766486"/>
    </source>
</evidence>
<keyword evidence="5 6" id="KW-0486">Methionine biosynthesis</keyword>
<name>A0ABY6U7A6_BIOOC</name>
<evidence type="ECO:0000256" key="5">
    <source>
        <dbReference type="ARBA" id="ARBA00023167"/>
    </source>
</evidence>
<dbReference type="EC" id="3.1.3.77" evidence="6"/>
<dbReference type="Gene3D" id="3.40.50.1000">
    <property type="entry name" value="HAD superfamily/HAD-like"/>
    <property type="match status" value="1"/>
</dbReference>
<dbReference type="SFLD" id="SFLDS00003">
    <property type="entry name" value="Haloacid_Dehalogenase"/>
    <property type="match status" value="1"/>
</dbReference>
<keyword evidence="3 6" id="KW-0378">Hydrolase</keyword>
<organism evidence="7 8">
    <name type="scientific">Bionectria ochroleuca</name>
    <name type="common">Gliocladium roseum</name>
    <dbReference type="NCBI Taxonomy" id="29856"/>
    <lineage>
        <taxon>Eukaryota</taxon>
        <taxon>Fungi</taxon>
        <taxon>Dikarya</taxon>
        <taxon>Ascomycota</taxon>
        <taxon>Pezizomycotina</taxon>
        <taxon>Sordariomycetes</taxon>
        <taxon>Hypocreomycetidae</taxon>
        <taxon>Hypocreales</taxon>
        <taxon>Bionectriaceae</taxon>
        <taxon>Clonostachys</taxon>
    </lineage>
</organism>
<evidence type="ECO:0000256" key="4">
    <source>
        <dbReference type="ARBA" id="ARBA00022842"/>
    </source>
</evidence>
<dbReference type="InterPro" id="IPR036412">
    <property type="entry name" value="HAD-like_sf"/>
</dbReference>
<keyword evidence="4 6" id="KW-0460">Magnesium</keyword>
<keyword evidence="8" id="KW-1185">Reference proteome</keyword>
<comment type="pathway">
    <text evidence="6">Amino-acid biosynthesis; L-methionine biosynthesis via salvage pathway; L-methionine from S-methyl-5-thio-alpha-D-ribose 1-phosphate: step 3/6.</text>
</comment>